<reference evidence="1" key="1">
    <citation type="journal article" date="2015" name="Genome Biol. Evol.">
        <title>Nucleomorph Genome Sequences of Two Chlorarachniophytes, Amorphochlora amoebiformis and Lotharella vacuolata.</title>
        <authorList>
            <person name="Suzuki S."/>
            <person name="Shirato S."/>
            <person name="Hirakawa Y."/>
            <person name="Ishida K."/>
        </authorList>
    </citation>
    <scope>NUCLEOTIDE SEQUENCE</scope>
    <source>
        <strain evidence="1">CCMP2058</strain>
    </source>
</reference>
<dbReference type="SUPFAM" id="SSF50978">
    <property type="entry name" value="WD40 repeat-like"/>
    <property type="match status" value="1"/>
</dbReference>
<dbReference type="EMBL" id="AB996604">
    <property type="protein sequence ID" value="BAS01939.1"/>
    <property type="molecule type" value="Genomic_DNA"/>
</dbReference>
<dbReference type="AlphaFoldDB" id="A0A0H5BR21"/>
<accession>A0A0H5BR21</accession>
<keyword evidence="1" id="KW-0542">Nucleomorph</keyword>
<geneLocation type="nucleomorph" evidence="1"/>
<dbReference type="InterPro" id="IPR036322">
    <property type="entry name" value="WD40_repeat_dom_sf"/>
</dbReference>
<name>A0A0H5BR21_9EUKA</name>
<proteinExistence type="predicted"/>
<dbReference type="Gene3D" id="2.130.10.10">
    <property type="entry name" value="YVTN repeat-like/Quinoprotein amine dehydrogenase"/>
    <property type="match status" value="1"/>
</dbReference>
<dbReference type="InterPro" id="IPR015943">
    <property type="entry name" value="WD40/YVTN_repeat-like_dom_sf"/>
</dbReference>
<protein>
    <submittedName>
        <fullName evidence="1">Nucleolar rRNA processing protein</fullName>
    </submittedName>
</protein>
<organism evidence="1">
    <name type="scientific">Amorphochlora amoebiformis</name>
    <dbReference type="NCBI Taxonomy" id="1561963"/>
    <lineage>
        <taxon>Eukaryota</taxon>
        <taxon>Sar</taxon>
        <taxon>Rhizaria</taxon>
        <taxon>Cercozoa</taxon>
        <taxon>Chlorarachniophyceae</taxon>
        <taxon>Amorphochlora</taxon>
    </lineage>
</organism>
<gene>
    <name evidence="1" type="primary">dip2</name>
</gene>
<sequence length="363" mass="43030">MSDTYSSKIFHQNFLINIREYYNNILLKKTYSDAIQKNSPIIDDKNIRLYLKQNILRKRLSIDSKSKKYTILFYDFSKNYELLGFMKKEYYLKIFRIPFLLEDKRILLKRSKVTYLAWNPITEFKNCVIKFLSVENNRNIRLWALNGQLVSQLSDNSSASRILFSTFQKTYNNIIGINLNKSIYSWNLIDRRLVLKICHNNRNVQDFSLNKSGNLISLVFSSKKIEIWDLNRGILFSSIFSSSINIRFVTLLRYDTVIMADSIGNLIESNTQKNNIKYKRAHLKPITSMHNIKDDLFSTSSQDGRIKVKINKKLWLKNNSLSLKYQLRTNKSIHFHRVGLYDQNLFIVYNNNQSVYNEIFETY</sequence>
<evidence type="ECO:0000313" key="1">
    <source>
        <dbReference type="EMBL" id="BAS01939.1"/>
    </source>
</evidence>